<feature type="transmembrane region" description="Helical" evidence="5">
    <location>
        <begin position="282"/>
        <end position="308"/>
    </location>
</feature>
<dbReference type="PANTHER" id="PTHR42770:SF7">
    <property type="entry name" value="MEMBRANE PROTEIN"/>
    <property type="match status" value="1"/>
</dbReference>
<evidence type="ECO:0000256" key="4">
    <source>
        <dbReference type="ARBA" id="ARBA00023136"/>
    </source>
</evidence>
<evidence type="ECO:0000259" key="6">
    <source>
        <dbReference type="Pfam" id="PF00324"/>
    </source>
</evidence>
<dbReference type="InterPro" id="IPR050367">
    <property type="entry name" value="APC_superfamily"/>
</dbReference>
<feature type="transmembrane region" description="Helical" evidence="5">
    <location>
        <begin position="55"/>
        <end position="79"/>
    </location>
</feature>
<accession>A0ABP9NH79</accession>
<proteinExistence type="predicted"/>
<keyword evidence="2 5" id="KW-0812">Transmembrane</keyword>
<comment type="subcellular location">
    <subcellularLocation>
        <location evidence="1">Membrane</location>
        <topology evidence="1">Multi-pass membrane protein</topology>
    </subcellularLocation>
</comment>
<keyword evidence="4 5" id="KW-0472">Membrane</keyword>
<evidence type="ECO:0000256" key="5">
    <source>
        <dbReference type="SAM" id="Phobius"/>
    </source>
</evidence>
<feature type="transmembrane region" description="Helical" evidence="5">
    <location>
        <begin position="200"/>
        <end position="219"/>
    </location>
</feature>
<dbReference type="Pfam" id="PF00324">
    <property type="entry name" value="AA_permease"/>
    <property type="match status" value="1"/>
</dbReference>
<evidence type="ECO:0000256" key="2">
    <source>
        <dbReference type="ARBA" id="ARBA00022692"/>
    </source>
</evidence>
<evidence type="ECO:0000256" key="1">
    <source>
        <dbReference type="ARBA" id="ARBA00004141"/>
    </source>
</evidence>
<feature type="transmembrane region" description="Helical" evidence="5">
    <location>
        <begin position="410"/>
        <end position="428"/>
    </location>
</feature>
<dbReference type="InterPro" id="IPR004841">
    <property type="entry name" value="AA-permease/SLC12A_dom"/>
</dbReference>
<dbReference type="EMBL" id="BAABJO010000008">
    <property type="protein sequence ID" value="GAA5120022.1"/>
    <property type="molecule type" value="Genomic_DNA"/>
</dbReference>
<dbReference type="PIRSF" id="PIRSF006060">
    <property type="entry name" value="AA_transporter"/>
    <property type="match status" value="1"/>
</dbReference>
<feature type="transmembrane region" description="Helical" evidence="5">
    <location>
        <begin position="157"/>
        <end position="180"/>
    </location>
</feature>
<name>A0ABP9NH79_9PSEU</name>
<organism evidence="7 8">
    <name type="scientific">Pseudonocardia adelaidensis</name>
    <dbReference type="NCBI Taxonomy" id="648754"/>
    <lineage>
        <taxon>Bacteria</taxon>
        <taxon>Bacillati</taxon>
        <taxon>Actinomycetota</taxon>
        <taxon>Actinomycetes</taxon>
        <taxon>Pseudonocardiales</taxon>
        <taxon>Pseudonocardiaceae</taxon>
        <taxon>Pseudonocardia</taxon>
    </lineage>
</organism>
<dbReference type="PANTHER" id="PTHR42770">
    <property type="entry name" value="AMINO ACID TRANSPORTER-RELATED"/>
    <property type="match status" value="1"/>
</dbReference>
<keyword evidence="8" id="KW-1185">Reference proteome</keyword>
<dbReference type="Gene3D" id="1.20.1740.10">
    <property type="entry name" value="Amino acid/polyamine transporter I"/>
    <property type="match status" value="1"/>
</dbReference>
<reference evidence="8" key="1">
    <citation type="journal article" date="2019" name="Int. J. Syst. Evol. Microbiol.">
        <title>The Global Catalogue of Microorganisms (GCM) 10K type strain sequencing project: providing services to taxonomists for standard genome sequencing and annotation.</title>
        <authorList>
            <consortium name="The Broad Institute Genomics Platform"/>
            <consortium name="The Broad Institute Genome Sequencing Center for Infectious Disease"/>
            <person name="Wu L."/>
            <person name="Ma J."/>
        </authorList>
    </citation>
    <scope>NUCLEOTIDE SEQUENCE [LARGE SCALE GENOMIC DNA]</scope>
    <source>
        <strain evidence="8">JCM 18302</strain>
    </source>
</reference>
<feature type="transmembrane region" description="Helical" evidence="5">
    <location>
        <begin position="132"/>
        <end position="150"/>
    </location>
</feature>
<feature type="transmembrane region" description="Helical" evidence="5">
    <location>
        <begin position="386"/>
        <end position="405"/>
    </location>
</feature>
<dbReference type="Proteomes" id="UP001500804">
    <property type="component" value="Unassembled WGS sequence"/>
</dbReference>
<evidence type="ECO:0000313" key="8">
    <source>
        <dbReference type="Proteomes" id="UP001500804"/>
    </source>
</evidence>
<keyword evidence="3 5" id="KW-1133">Transmembrane helix</keyword>
<feature type="transmembrane region" description="Helical" evidence="5">
    <location>
        <begin position="99"/>
        <end position="126"/>
    </location>
</feature>
<sequence length="441" mass="43259">MPSDRAGPGARVDAVSSSLERRLGTADATVLGLAAMLGTGVFAVWAPAAAAAGPFLLLAVLLAGIVAACNAASTADLAVAHPESGGGYVYGRERLAPALGRLAGVAFLVGKTSSAAAAAGVFGAYVLPSSPLPAAVLVIVAATALNVAGVRWTARGAYALVGGTLAVLLVVVVIGLLGPVPADVGTLASPDAEPVPGPGGGLGVLTAAALVFFAFAGYARVATLGEEVRDPRRTIRRAVTLALGITLLTYLLVAAALVVGLGTDRLGTEATPLVAVVDAGQMSALGVLVRAGAAVAAGSALLSVLVGVSRTALAMARRRELPGGLAAISARGTPWRADLAGGLVAIGIAAVAGPVAAIALSACSVLVYYAVINLAALRLPRAERSWPHVTSVLGLLLCVGLAALLPTRQVLITAVALAVGWTLCTLLGHGRAAAPGDGASG</sequence>
<evidence type="ECO:0000313" key="7">
    <source>
        <dbReference type="EMBL" id="GAA5120022.1"/>
    </source>
</evidence>
<comment type="caution">
    <text evidence="7">The sequence shown here is derived from an EMBL/GenBank/DDBJ whole genome shotgun (WGS) entry which is preliminary data.</text>
</comment>
<feature type="transmembrane region" description="Helical" evidence="5">
    <location>
        <begin position="339"/>
        <end position="371"/>
    </location>
</feature>
<protein>
    <submittedName>
        <fullName evidence="7">APC family permease</fullName>
    </submittedName>
</protein>
<gene>
    <name evidence="7" type="ORF">GCM10023320_26690</name>
</gene>
<feature type="transmembrane region" description="Helical" evidence="5">
    <location>
        <begin position="239"/>
        <end position="262"/>
    </location>
</feature>
<evidence type="ECO:0000256" key="3">
    <source>
        <dbReference type="ARBA" id="ARBA00022989"/>
    </source>
</evidence>
<feature type="domain" description="Amino acid permease/ SLC12A" evidence="6">
    <location>
        <begin position="28"/>
        <end position="404"/>
    </location>
</feature>